<dbReference type="Pfam" id="PF00172">
    <property type="entry name" value="Zn_clus"/>
    <property type="match status" value="1"/>
</dbReference>
<dbReference type="InterPro" id="IPR001138">
    <property type="entry name" value="Zn2Cys6_DnaBD"/>
</dbReference>
<dbReference type="Gene3D" id="4.10.240.10">
    <property type="entry name" value="Zn(2)-C6 fungal-type DNA-binding domain"/>
    <property type="match status" value="1"/>
</dbReference>
<proteinExistence type="predicted"/>
<dbReference type="VEuPathDB" id="FungiDB:PV10_08586"/>
<keyword evidence="3" id="KW-0238">DNA-binding</keyword>
<dbReference type="AlphaFoldDB" id="A0A0D1Z2G4"/>
<dbReference type="HOGENOM" id="CLU_015493_3_1_1"/>
<dbReference type="OrthoDB" id="4158070at2759"/>
<accession>A0A0D1Z2G4</accession>
<evidence type="ECO:0000313" key="9">
    <source>
        <dbReference type="Proteomes" id="UP000054302"/>
    </source>
</evidence>
<evidence type="ECO:0000313" key="8">
    <source>
        <dbReference type="EMBL" id="KIV88962.1"/>
    </source>
</evidence>
<dbReference type="PROSITE" id="PS50048">
    <property type="entry name" value="ZN2_CY6_FUNGAL_2"/>
    <property type="match status" value="1"/>
</dbReference>
<keyword evidence="2" id="KW-0805">Transcription regulation</keyword>
<sequence>MAATYILSPAFRITTGCIGPKSVSQKTKTKTRTRTGCNTCRRRRIKCDEARPSCSCCTKSQLSCNYQLHLIWEQDLATSGKCHGRSGVWSKSSTRTTRNPANKSVLTRHSAQSPLSLVNRHKGCEIVASDQKPTKSHMFVNVSIQEMQTLSQLDHRHRKDELCLSTSAISSPIDSFNDGFPLPTYINGTSSPGYTPSMFPWSYEHGHEESFLLSYYQDVLCAATTVVDDNYSNPLRRLIMPMTAISELVYNATLMVAAHYLQLEAPRYRVTEMSLRQRTLSNLRQVIVNSDWTADEVLLAVMMLCSLDISYQCDQTWLAHLTFYRAFLMRRAEQTSSSPSISSIARYVTSYFSSHTVLAKTLYDIQELLPRTEQRSSINSIYPPCTSWTATDLVGSIMPTETLDEIDLWNGYSNSLLLLINEIAGLKYDVVQMHQGGTICKLSRVALETKILRLRTSIDQLSQSSPVLSETSSSSAISPQQCRMLEAIAETYQLAALLFLNESSTPAFLGISSTSDSDLSIPLLDDVEKQNQVRAVLNIIHDIVHQTKMPVSWPLWALFIAGCCADQEEDRVMVLSLLHAAQQKAPYENIPQAQKVIELVWNWRDSQLERHTGGRARSARVACYDWEAIMDLKGWRPSFA</sequence>
<dbReference type="STRING" id="212818.A0A0D1Z2G4"/>
<organism evidence="8 9">
    <name type="scientific">Exophiala mesophila</name>
    <name type="common">Black yeast-like fungus</name>
    <dbReference type="NCBI Taxonomy" id="212818"/>
    <lineage>
        <taxon>Eukaryota</taxon>
        <taxon>Fungi</taxon>
        <taxon>Dikarya</taxon>
        <taxon>Ascomycota</taxon>
        <taxon>Pezizomycotina</taxon>
        <taxon>Eurotiomycetes</taxon>
        <taxon>Chaetothyriomycetidae</taxon>
        <taxon>Chaetothyriales</taxon>
        <taxon>Herpotrichiellaceae</taxon>
        <taxon>Exophiala</taxon>
    </lineage>
</organism>
<evidence type="ECO:0000256" key="3">
    <source>
        <dbReference type="ARBA" id="ARBA00023125"/>
    </source>
</evidence>
<gene>
    <name evidence="8" type="ORF">PV10_08586</name>
</gene>
<dbReference type="SUPFAM" id="SSF57701">
    <property type="entry name" value="Zn2/Cys6 DNA-binding domain"/>
    <property type="match status" value="1"/>
</dbReference>
<evidence type="ECO:0000259" key="7">
    <source>
        <dbReference type="PROSITE" id="PS50048"/>
    </source>
</evidence>
<dbReference type="GO" id="GO:0000976">
    <property type="term" value="F:transcription cis-regulatory region binding"/>
    <property type="evidence" value="ECO:0007669"/>
    <property type="project" value="TreeGrafter"/>
</dbReference>
<dbReference type="GO" id="GO:0000981">
    <property type="term" value="F:DNA-binding transcription factor activity, RNA polymerase II-specific"/>
    <property type="evidence" value="ECO:0007669"/>
    <property type="project" value="InterPro"/>
</dbReference>
<evidence type="ECO:0000256" key="2">
    <source>
        <dbReference type="ARBA" id="ARBA00023015"/>
    </source>
</evidence>
<dbReference type="PROSITE" id="PS00463">
    <property type="entry name" value="ZN2_CY6_FUNGAL_1"/>
    <property type="match status" value="1"/>
</dbReference>
<dbReference type="GeneID" id="27326431"/>
<dbReference type="InterPro" id="IPR021858">
    <property type="entry name" value="Fun_TF"/>
</dbReference>
<dbReference type="InterPro" id="IPR036864">
    <property type="entry name" value="Zn2-C6_fun-type_DNA-bd_sf"/>
</dbReference>
<dbReference type="Proteomes" id="UP000054302">
    <property type="component" value="Unassembled WGS sequence"/>
</dbReference>
<feature type="region of interest" description="Disordered" evidence="6">
    <location>
        <begin position="88"/>
        <end position="110"/>
    </location>
</feature>
<comment type="subcellular location">
    <subcellularLocation>
        <location evidence="1">Nucleus</location>
    </subcellularLocation>
</comment>
<dbReference type="SMART" id="SM00066">
    <property type="entry name" value="GAL4"/>
    <property type="match status" value="1"/>
</dbReference>
<dbReference type="CDD" id="cd00067">
    <property type="entry name" value="GAL4"/>
    <property type="match status" value="1"/>
</dbReference>
<dbReference type="RefSeq" id="XP_016220536.1">
    <property type="nucleotide sequence ID" value="XM_016373625.1"/>
</dbReference>
<evidence type="ECO:0000256" key="6">
    <source>
        <dbReference type="SAM" id="MobiDB-lite"/>
    </source>
</evidence>
<dbReference type="PANTHER" id="PTHR37534">
    <property type="entry name" value="TRANSCRIPTIONAL ACTIVATOR PROTEIN UGA3"/>
    <property type="match status" value="1"/>
</dbReference>
<dbReference type="GO" id="GO:0005634">
    <property type="term" value="C:nucleus"/>
    <property type="evidence" value="ECO:0007669"/>
    <property type="project" value="UniProtKB-SubCell"/>
</dbReference>
<keyword evidence="9" id="KW-1185">Reference proteome</keyword>
<evidence type="ECO:0000256" key="4">
    <source>
        <dbReference type="ARBA" id="ARBA00023163"/>
    </source>
</evidence>
<name>A0A0D1Z2G4_EXOME</name>
<dbReference type="EMBL" id="KN847525">
    <property type="protein sequence ID" value="KIV88962.1"/>
    <property type="molecule type" value="Genomic_DNA"/>
</dbReference>
<dbReference type="GO" id="GO:0045944">
    <property type="term" value="P:positive regulation of transcription by RNA polymerase II"/>
    <property type="evidence" value="ECO:0007669"/>
    <property type="project" value="TreeGrafter"/>
</dbReference>
<dbReference type="GO" id="GO:0008270">
    <property type="term" value="F:zinc ion binding"/>
    <property type="evidence" value="ECO:0007669"/>
    <property type="project" value="InterPro"/>
</dbReference>
<evidence type="ECO:0000256" key="1">
    <source>
        <dbReference type="ARBA" id="ARBA00004123"/>
    </source>
</evidence>
<dbReference type="Pfam" id="PF11951">
    <property type="entry name" value="Fungal_trans_2"/>
    <property type="match status" value="1"/>
</dbReference>
<reference evidence="8 9" key="1">
    <citation type="submission" date="2015-01" db="EMBL/GenBank/DDBJ databases">
        <title>The Genome Sequence of Exophiala mesophila CBS40295.</title>
        <authorList>
            <consortium name="The Broad Institute Genomics Platform"/>
            <person name="Cuomo C."/>
            <person name="de Hoog S."/>
            <person name="Gorbushina A."/>
            <person name="Stielow B."/>
            <person name="Teixiera M."/>
            <person name="Abouelleil A."/>
            <person name="Chapman S.B."/>
            <person name="Priest M."/>
            <person name="Young S.K."/>
            <person name="Wortman J."/>
            <person name="Nusbaum C."/>
            <person name="Birren B."/>
        </authorList>
    </citation>
    <scope>NUCLEOTIDE SEQUENCE [LARGE SCALE GENOMIC DNA]</scope>
    <source>
        <strain evidence="8 9">CBS 40295</strain>
    </source>
</reference>
<keyword evidence="5" id="KW-0539">Nucleus</keyword>
<feature type="compositionally biased region" description="Polar residues" evidence="6">
    <location>
        <begin position="89"/>
        <end position="110"/>
    </location>
</feature>
<keyword evidence="4" id="KW-0804">Transcription</keyword>
<dbReference type="OMA" id="WELVMEF"/>
<protein>
    <recommendedName>
        <fullName evidence="7">Zn(2)-C6 fungal-type domain-containing protein</fullName>
    </recommendedName>
</protein>
<feature type="domain" description="Zn(2)-C6 fungal-type" evidence="7">
    <location>
        <begin position="36"/>
        <end position="66"/>
    </location>
</feature>
<dbReference type="PANTHER" id="PTHR37534:SF49">
    <property type="entry name" value="LYSINE BIOSYNTHESIS REGULATORY PROTEIN LYS14"/>
    <property type="match status" value="1"/>
</dbReference>
<evidence type="ECO:0000256" key="5">
    <source>
        <dbReference type="ARBA" id="ARBA00023242"/>
    </source>
</evidence>